<keyword evidence="3" id="KW-1185">Reference proteome</keyword>
<dbReference type="InterPro" id="IPR005151">
    <property type="entry name" value="Tail-specific_protease"/>
</dbReference>
<gene>
    <name evidence="2" type="ORF">SAMN05192553_1017</name>
</gene>
<proteinExistence type="predicted"/>
<dbReference type="InterPro" id="IPR036034">
    <property type="entry name" value="PDZ_sf"/>
</dbReference>
<dbReference type="GO" id="GO:0030288">
    <property type="term" value="C:outer membrane-bounded periplasmic space"/>
    <property type="evidence" value="ECO:0007669"/>
    <property type="project" value="TreeGrafter"/>
</dbReference>
<dbReference type="SUPFAM" id="SSF52096">
    <property type="entry name" value="ClpP/crotonase"/>
    <property type="match status" value="1"/>
</dbReference>
<dbReference type="GO" id="GO:0004175">
    <property type="term" value="F:endopeptidase activity"/>
    <property type="evidence" value="ECO:0007669"/>
    <property type="project" value="TreeGrafter"/>
</dbReference>
<dbReference type="Gene3D" id="3.90.226.10">
    <property type="entry name" value="2-enoyl-CoA Hydratase, Chain A, domain 1"/>
    <property type="match status" value="1"/>
</dbReference>
<dbReference type="Gene3D" id="2.30.42.10">
    <property type="match status" value="1"/>
</dbReference>
<dbReference type="STRING" id="1416801.SAMN05192553_1017"/>
<dbReference type="PANTHER" id="PTHR32060:SF30">
    <property type="entry name" value="CARBOXY-TERMINAL PROCESSING PROTEASE CTPA"/>
    <property type="match status" value="1"/>
</dbReference>
<evidence type="ECO:0000313" key="2">
    <source>
        <dbReference type="EMBL" id="SEI73003.1"/>
    </source>
</evidence>
<dbReference type="InterPro" id="IPR041613">
    <property type="entry name" value="Pept_S41_N"/>
</dbReference>
<dbReference type="InterPro" id="IPR029045">
    <property type="entry name" value="ClpP/crotonase-like_dom_sf"/>
</dbReference>
<accession>A0A1H6SYR5</accession>
<reference evidence="3" key="1">
    <citation type="submission" date="2016-10" db="EMBL/GenBank/DDBJ databases">
        <authorList>
            <person name="Varghese N."/>
            <person name="Submissions S."/>
        </authorList>
    </citation>
    <scope>NUCLEOTIDE SEQUENCE [LARGE SCALE GENOMIC DNA]</scope>
    <source>
        <strain evidence="3">IBRC-M 10761</strain>
    </source>
</reference>
<evidence type="ECO:0000259" key="1">
    <source>
        <dbReference type="SMART" id="SM00245"/>
    </source>
</evidence>
<dbReference type="CDD" id="cd00136">
    <property type="entry name" value="PDZ_canonical"/>
    <property type="match status" value="1"/>
</dbReference>
<organism evidence="2 3">
    <name type="scientific">Cyclobacterium xiamenense</name>
    <dbReference type="NCBI Taxonomy" id="1297121"/>
    <lineage>
        <taxon>Bacteria</taxon>
        <taxon>Pseudomonadati</taxon>
        <taxon>Bacteroidota</taxon>
        <taxon>Cytophagia</taxon>
        <taxon>Cytophagales</taxon>
        <taxon>Cyclobacteriaceae</taxon>
        <taxon>Cyclobacterium</taxon>
    </lineage>
</organism>
<dbReference type="RefSeq" id="WP_092170053.1">
    <property type="nucleotide sequence ID" value="NZ_FNZH01000001.1"/>
</dbReference>
<dbReference type="SMART" id="SM00245">
    <property type="entry name" value="TSPc"/>
    <property type="match status" value="1"/>
</dbReference>
<evidence type="ECO:0000313" key="3">
    <source>
        <dbReference type="Proteomes" id="UP000199403"/>
    </source>
</evidence>
<dbReference type="AlphaFoldDB" id="A0A1H6SYR5"/>
<feature type="domain" description="Tail specific protease" evidence="1">
    <location>
        <begin position="165"/>
        <end position="384"/>
    </location>
</feature>
<dbReference type="PROSITE" id="PS51257">
    <property type="entry name" value="PROKAR_LIPOPROTEIN"/>
    <property type="match status" value="1"/>
</dbReference>
<dbReference type="OrthoDB" id="7168509at2"/>
<dbReference type="Pfam" id="PF18294">
    <property type="entry name" value="Pept_S41_N"/>
    <property type="match status" value="1"/>
</dbReference>
<dbReference type="Proteomes" id="UP000199403">
    <property type="component" value="Unassembled WGS sequence"/>
</dbReference>
<dbReference type="Pfam" id="PF03572">
    <property type="entry name" value="Peptidase_S41"/>
    <property type="match status" value="1"/>
</dbReference>
<dbReference type="GO" id="GO:0008236">
    <property type="term" value="F:serine-type peptidase activity"/>
    <property type="evidence" value="ECO:0007669"/>
    <property type="project" value="InterPro"/>
</dbReference>
<dbReference type="EMBL" id="FNZH01000001">
    <property type="protein sequence ID" value="SEI73003.1"/>
    <property type="molecule type" value="Genomic_DNA"/>
</dbReference>
<protein>
    <submittedName>
        <fullName evidence="2">Peptidase family S41</fullName>
    </submittedName>
</protein>
<dbReference type="PANTHER" id="PTHR32060">
    <property type="entry name" value="TAIL-SPECIFIC PROTEASE"/>
    <property type="match status" value="1"/>
</dbReference>
<dbReference type="GO" id="GO:0006508">
    <property type="term" value="P:proteolysis"/>
    <property type="evidence" value="ECO:0007669"/>
    <property type="project" value="InterPro"/>
</dbReference>
<name>A0A1H6SYR5_9BACT</name>
<sequence>MVLLVRKYFLGLFLGLSVFLVSCNREFEEMPSSESLVKEAIFESMQEWYYWNDRLPATINSGSYRSNDDLLYDLMYLQLDRWSYLTTQEEFNKAFTGQNAGHGFGFGLGEDGKLYVSFVYKDSPAGLDGWERGWEIIEINGKPIESYRSANGYNFELGESTPGVTNTFTFKLPDGSTTTRTNIKSEYQANSVLHREVLETGGKKVGYWVYNSFKVSPGVSPNRSLEVEETLSYFESQGIDELVLDLRYNGGGSVDVAEQIMNALIPASEDGKLMYTNALNAEKTNFNETFRFSKTGNLELDRLLVITSRGSASASELIINCLDPYMDVILVGENTYGKPVGSFPLSQFNEVLSQNQVELVPITFAIANANGNAAYYQGFPVTIPSRDNPAFNWGDPKEDNLASALTYIQYGGSASNNRQRFQPSTWQMIDSFTGLEKEFPVY</sequence>
<dbReference type="GO" id="GO:0007165">
    <property type="term" value="P:signal transduction"/>
    <property type="evidence" value="ECO:0007669"/>
    <property type="project" value="TreeGrafter"/>
</dbReference>
<dbReference type="Gene3D" id="3.30.750.170">
    <property type="match status" value="1"/>
</dbReference>
<dbReference type="CDD" id="cd07561">
    <property type="entry name" value="Peptidase_S41_CPP_like"/>
    <property type="match status" value="1"/>
</dbReference>